<organism evidence="3 4">
    <name type="scientific">Variovorax terrae</name>
    <dbReference type="NCBI Taxonomy" id="2923278"/>
    <lineage>
        <taxon>Bacteria</taxon>
        <taxon>Pseudomonadati</taxon>
        <taxon>Pseudomonadota</taxon>
        <taxon>Betaproteobacteria</taxon>
        <taxon>Burkholderiales</taxon>
        <taxon>Comamonadaceae</taxon>
        <taxon>Variovorax</taxon>
    </lineage>
</organism>
<evidence type="ECO:0000256" key="1">
    <source>
        <dbReference type="PROSITE-ProRule" id="PRU00169"/>
    </source>
</evidence>
<dbReference type="Pfam" id="PF00072">
    <property type="entry name" value="Response_reg"/>
    <property type="match status" value="1"/>
</dbReference>
<keyword evidence="1" id="KW-0597">Phosphoprotein</keyword>
<comment type="caution">
    <text evidence="3">The sequence shown here is derived from an EMBL/GenBank/DDBJ whole genome shotgun (WGS) entry which is preliminary data.</text>
</comment>
<evidence type="ECO:0000259" key="2">
    <source>
        <dbReference type="PROSITE" id="PS50110"/>
    </source>
</evidence>
<dbReference type="Proteomes" id="UP001139447">
    <property type="component" value="Unassembled WGS sequence"/>
</dbReference>
<gene>
    <name evidence="3" type="ORF">MMF98_07975</name>
</gene>
<proteinExistence type="predicted"/>
<dbReference type="PROSITE" id="PS50110">
    <property type="entry name" value="RESPONSE_REGULATORY"/>
    <property type="match status" value="1"/>
</dbReference>
<dbReference type="PANTHER" id="PTHR43228">
    <property type="entry name" value="TWO-COMPONENT RESPONSE REGULATOR"/>
    <property type="match status" value="1"/>
</dbReference>
<dbReference type="GO" id="GO:0000160">
    <property type="term" value="P:phosphorelay signal transduction system"/>
    <property type="evidence" value="ECO:0007669"/>
    <property type="project" value="InterPro"/>
</dbReference>
<accession>A0A9X2ALX4</accession>
<protein>
    <submittedName>
        <fullName evidence="3">Response regulator</fullName>
    </submittedName>
</protein>
<dbReference type="CDD" id="cd00156">
    <property type="entry name" value="REC"/>
    <property type="match status" value="1"/>
</dbReference>
<dbReference type="InterPro" id="IPR011006">
    <property type="entry name" value="CheY-like_superfamily"/>
</dbReference>
<evidence type="ECO:0000313" key="3">
    <source>
        <dbReference type="EMBL" id="MCJ0763143.1"/>
    </source>
</evidence>
<dbReference type="AlphaFoldDB" id="A0A9X2ALX4"/>
<name>A0A9X2ALX4_9BURK</name>
<dbReference type="SMART" id="SM00448">
    <property type="entry name" value="REC"/>
    <property type="match status" value="1"/>
</dbReference>
<feature type="domain" description="Response regulatory" evidence="2">
    <location>
        <begin position="135"/>
        <end position="250"/>
    </location>
</feature>
<feature type="modified residue" description="4-aspartylphosphate" evidence="1">
    <location>
        <position position="185"/>
    </location>
</feature>
<dbReference type="Gene3D" id="3.40.50.2300">
    <property type="match status" value="1"/>
</dbReference>
<dbReference type="EMBL" id="JALGBI010000001">
    <property type="protein sequence ID" value="MCJ0763143.1"/>
    <property type="molecule type" value="Genomic_DNA"/>
</dbReference>
<keyword evidence="4" id="KW-1185">Reference proteome</keyword>
<dbReference type="InterPro" id="IPR001789">
    <property type="entry name" value="Sig_transdc_resp-reg_receiver"/>
</dbReference>
<dbReference type="InterPro" id="IPR052048">
    <property type="entry name" value="ST_Response_Regulator"/>
</dbReference>
<dbReference type="SUPFAM" id="SSF52172">
    <property type="entry name" value="CheY-like"/>
    <property type="match status" value="1"/>
</dbReference>
<reference evidence="3" key="1">
    <citation type="submission" date="2022-03" db="EMBL/GenBank/DDBJ databases">
        <authorList>
            <person name="Woo C.Y."/>
        </authorList>
    </citation>
    <scope>NUCLEOTIDE SEQUENCE</scope>
    <source>
        <strain evidence="3">CYS-02</strain>
    </source>
</reference>
<evidence type="ECO:0000313" key="4">
    <source>
        <dbReference type="Proteomes" id="UP001139447"/>
    </source>
</evidence>
<sequence length="250" mass="27442">MGQRVFVKVVGFTDVERHALNTVFRLSEPRDVAYALWQPGAPEAARLALIDGQSYEARLELESPQADPDMKLIWVGAVAPAQAWRTFERPLQWPVVVQAMDELYLPPPALDLDLDLDFAAPASPAAPAPPAATKRVLIVDPQGESRLYLRTKLASVGLLQADEAASGAEAQELLKRRAYDLVVLDLGQPDMPGWQLLKQIPSLQAVRPRIIVTGAQRSVVNQVRAWLADAQACLGKPMHPGKLQQLLQNI</sequence>
<dbReference type="RefSeq" id="WP_243305744.1">
    <property type="nucleotide sequence ID" value="NZ_JALGBI010000001.1"/>
</dbReference>
<dbReference type="PANTHER" id="PTHR43228:SF1">
    <property type="entry name" value="TWO-COMPONENT RESPONSE REGULATOR ARR22"/>
    <property type="match status" value="1"/>
</dbReference>